<sequence>MPTSVGLVGGIAL</sequence>
<reference evidence="1 2" key="1">
    <citation type="submission" date="2014-09" db="EMBL/GenBank/DDBJ databases">
        <authorList>
            <person name="Loux Valentin"/>
            <person name="Dugat Thibaut"/>
        </authorList>
    </citation>
    <scope>NUCLEOTIDE SEQUENCE [LARGE SCALE GENOMIC DNA]</scope>
    <source>
        <strain evidence="1 2">BOV-10_179</strain>
    </source>
</reference>
<name>A0A098EDT3_ANAPH</name>
<evidence type="ECO:0000313" key="1">
    <source>
        <dbReference type="EMBL" id="CEG20453.1"/>
    </source>
</evidence>
<dbReference type="EMBL" id="CCXQ01000014">
    <property type="protein sequence ID" value="CEG20453.1"/>
    <property type="molecule type" value="Genomic_DNA"/>
</dbReference>
<evidence type="ECO:0000313" key="2">
    <source>
        <dbReference type="Proteomes" id="UP000055047"/>
    </source>
</evidence>
<protein>
    <submittedName>
        <fullName evidence="1">Uncharacterized protein</fullName>
    </submittedName>
</protein>
<proteinExistence type="predicted"/>
<accession>A0A098EDT3</accession>
<dbReference type="Proteomes" id="UP000055047">
    <property type="component" value="Unassembled WGS sequence"/>
</dbReference>
<gene>
    <name evidence="1" type="ORF">ANAPHAGO_00637</name>
</gene>
<organism evidence="1 2">
    <name type="scientific">Anaplasma phagocytophilum</name>
    <name type="common">Ehrlichia phagocytophila</name>
    <dbReference type="NCBI Taxonomy" id="948"/>
    <lineage>
        <taxon>Bacteria</taxon>
        <taxon>Pseudomonadati</taxon>
        <taxon>Pseudomonadota</taxon>
        <taxon>Alphaproteobacteria</taxon>
        <taxon>Rickettsiales</taxon>
        <taxon>Anaplasmataceae</taxon>
        <taxon>Anaplasma</taxon>
        <taxon>phagocytophilum group</taxon>
    </lineage>
</organism>